<protein>
    <submittedName>
        <fullName evidence="1">(northern house mosquito) hypothetical protein</fullName>
    </submittedName>
</protein>
<name>A0A8D8NHQ3_CULPI</name>
<dbReference type="AlphaFoldDB" id="A0A8D8NHQ3"/>
<dbReference type="EMBL" id="HBUE01274486">
    <property type="protein sequence ID" value="CAG6565599.1"/>
    <property type="molecule type" value="Transcribed_RNA"/>
</dbReference>
<evidence type="ECO:0000313" key="1">
    <source>
        <dbReference type="EMBL" id="CAG6565599.1"/>
    </source>
</evidence>
<accession>A0A8D8NHQ3</accession>
<proteinExistence type="predicted"/>
<sequence length="121" mass="13424">MSRTCWISTHTPPPRTPIRSICRPSCTTRTSSRSTVTTCITRTVMWSSRRPTLRASGRRATCGNRAGSSPGRRRRCTWPCGSTCGDRCRSASGFRFRSHRRDGPSTECYWVCGGYVTVGGV</sequence>
<organism evidence="1">
    <name type="scientific">Culex pipiens</name>
    <name type="common">House mosquito</name>
    <dbReference type="NCBI Taxonomy" id="7175"/>
    <lineage>
        <taxon>Eukaryota</taxon>
        <taxon>Metazoa</taxon>
        <taxon>Ecdysozoa</taxon>
        <taxon>Arthropoda</taxon>
        <taxon>Hexapoda</taxon>
        <taxon>Insecta</taxon>
        <taxon>Pterygota</taxon>
        <taxon>Neoptera</taxon>
        <taxon>Endopterygota</taxon>
        <taxon>Diptera</taxon>
        <taxon>Nematocera</taxon>
        <taxon>Culicoidea</taxon>
        <taxon>Culicidae</taxon>
        <taxon>Culicinae</taxon>
        <taxon>Culicini</taxon>
        <taxon>Culex</taxon>
        <taxon>Culex</taxon>
    </lineage>
</organism>
<dbReference type="EMBL" id="HBUE01169120">
    <property type="protein sequence ID" value="CAG6514118.1"/>
    <property type="molecule type" value="Transcribed_RNA"/>
</dbReference>
<reference evidence="1" key="1">
    <citation type="submission" date="2021-05" db="EMBL/GenBank/DDBJ databases">
        <authorList>
            <person name="Alioto T."/>
            <person name="Alioto T."/>
            <person name="Gomez Garrido J."/>
        </authorList>
    </citation>
    <scope>NUCLEOTIDE SEQUENCE</scope>
</reference>